<proteinExistence type="predicted"/>
<organism evidence="1 2">
    <name type="scientific">Candidatus Dojkabacteria bacterium</name>
    <dbReference type="NCBI Taxonomy" id="2099670"/>
    <lineage>
        <taxon>Bacteria</taxon>
        <taxon>Candidatus Dojkabacteria</taxon>
    </lineage>
</organism>
<sequence>MENTTDTAPEDTYENRDSRFEKFLDESGLRQEISEEQDSLNKQIHAITRFGLKWAIIVDGRPKVIAPKLHSACDSYQDFTKES</sequence>
<gene>
    <name evidence="1" type="ORF">KC669_03465</name>
</gene>
<dbReference type="EMBL" id="JAGQLF010000043">
    <property type="protein sequence ID" value="MCA9387067.1"/>
    <property type="molecule type" value="Genomic_DNA"/>
</dbReference>
<comment type="caution">
    <text evidence="1">The sequence shown here is derived from an EMBL/GenBank/DDBJ whole genome shotgun (WGS) entry which is preliminary data.</text>
</comment>
<reference evidence="1" key="2">
    <citation type="journal article" date="2021" name="Microbiome">
        <title>Successional dynamics and alternative stable states in a saline activated sludge microbial community over 9 years.</title>
        <authorList>
            <person name="Wang Y."/>
            <person name="Ye J."/>
            <person name="Ju F."/>
            <person name="Liu L."/>
            <person name="Boyd J.A."/>
            <person name="Deng Y."/>
            <person name="Parks D.H."/>
            <person name="Jiang X."/>
            <person name="Yin X."/>
            <person name="Woodcroft B.J."/>
            <person name="Tyson G.W."/>
            <person name="Hugenholtz P."/>
            <person name="Polz M.F."/>
            <person name="Zhang T."/>
        </authorList>
    </citation>
    <scope>NUCLEOTIDE SEQUENCE</scope>
    <source>
        <strain evidence="1">HKST-UBA09</strain>
    </source>
</reference>
<dbReference type="AlphaFoldDB" id="A0A955LB90"/>
<dbReference type="Proteomes" id="UP000714915">
    <property type="component" value="Unassembled WGS sequence"/>
</dbReference>
<accession>A0A955LB90</accession>
<evidence type="ECO:0000313" key="2">
    <source>
        <dbReference type="Proteomes" id="UP000714915"/>
    </source>
</evidence>
<name>A0A955LB90_9BACT</name>
<reference evidence="1" key="1">
    <citation type="submission" date="2020-04" db="EMBL/GenBank/DDBJ databases">
        <authorList>
            <person name="Zhang T."/>
        </authorList>
    </citation>
    <scope>NUCLEOTIDE SEQUENCE</scope>
    <source>
        <strain evidence="1">HKST-UBA09</strain>
    </source>
</reference>
<evidence type="ECO:0000313" key="1">
    <source>
        <dbReference type="EMBL" id="MCA9387067.1"/>
    </source>
</evidence>
<protein>
    <submittedName>
        <fullName evidence="1">Uncharacterized protein</fullName>
    </submittedName>
</protein>